<evidence type="ECO:0000313" key="7">
    <source>
        <dbReference type="EMBL" id="KAF8819808.1"/>
    </source>
</evidence>
<evidence type="ECO:0000256" key="2">
    <source>
        <dbReference type="ARBA" id="ARBA00009000"/>
    </source>
</evidence>
<feature type="region of interest" description="Disordered" evidence="5">
    <location>
        <begin position="226"/>
        <end position="303"/>
    </location>
</feature>
<feature type="compositionally biased region" description="Low complexity" evidence="5">
    <location>
        <begin position="226"/>
        <end position="272"/>
    </location>
</feature>
<accession>A0ABQ7J744</accession>
<protein>
    <recommendedName>
        <fullName evidence="3">1,4-alpha-glucan branching enzyme</fullName>
        <ecNumber evidence="3">2.4.1.18</ecNumber>
    </recommendedName>
</protein>
<dbReference type="SMART" id="SM00642">
    <property type="entry name" value="Aamy"/>
    <property type="match status" value="1"/>
</dbReference>
<evidence type="ECO:0000256" key="3">
    <source>
        <dbReference type="ARBA" id="ARBA00012541"/>
    </source>
</evidence>
<dbReference type="PANTHER" id="PTHR43651">
    <property type="entry name" value="1,4-ALPHA-GLUCAN-BRANCHING ENZYME"/>
    <property type="match status" value="1"/>
</dbReference>
<dbReference type="EC" id="2.4.1.18" evidence="3"/>
<organism evidence="7 8">
    <name type="scientific">Cardiosporidium cionae</name>
    <dbReference type="NCBI Taxonomy" id="476202"/>
    <lineage>
        <taxon>Eukaryota</taxon>
        <taxon>Sar</taxon>
        <taxon>Alveolata</taxon>
        <taxon>Apicomplexa</taxon>
        <taxon>Aconoidasida</taxon>
        <taxon>Nephromycida</taxon>
        <taxon>Cardiosporidium</taxon>
    </lineage>
</organism>
<dbReference type="InterPro" id="IPR006047">
    <property type="entry name" value="GH13_cat_dom"/>
</dbReference>
<evidence type="ECO:0000256" key="1">
    <source>
        <dbReference type="ARBA" id="ARBA00000826"/>
    </source>
</evidence>
<dbReference type="SUPFAM" id="SSF81296">
    <property type="entry name" value="E set domains"/>
    <property type="match status" value="1"/>
</dbReference>
<dbReference type="SUPFAM" id="SSF51445">
    <property type="entry name" value="(Trans)glycosidases"/>
    <property type="match status" value="1"/>
</dbReference>
<feature type="compositionally biased region" description="Basic and acidic residues" evidence="5">
    <location>
        <begin position="45"/>
        <end position="63"/>
    </location>
</feature>
<dbReference type="InterPro" id="IPR013783">
    <property type="entry name" value="Ig-like_fold"/>
</dbReference>
<dbReference type="Proteomes" id="UP000823046">
    <property type="component" value="Unassembled WGS sequence"/>
</dbReference>
<proteinExistence type="inferred from homology"/>
<dbReference type="InterPro" id="IPR017853">
    <property type="entry name" value="GH"/>
</dbReference>
<dbReference type="EMBL" id="JADAQX010000593">
    <property type="protein sequence ID" value="KAF8819808.1"/>
    <property type="molecule type" value="Genomic_DNA"/>
</dbReference>
<dbReference type="InterPro" id="IPR014756">
    <property type="entry name" value="Ig_E-set"/>
</dbReference>
<sequence length="990" mass="111888">MRLTVPQVEPFSLPGQPVLEGTPLLPSISKDSVPPTRGKGPAFRRVSDKEKMPKWFKEKQKKDSVISHTFSTNPFTVTIHTHEETPEGYSSSENGHSHPHAHISGDSLIPSVSLPHPSAPFPPASQEIPPISQGFIPSPSYPPNSSISSSSHGQYSKHLSSYPVDSSPPLLFSSLSNGYYNAPPSFKISPEETSLSSTKIYSSLPPETSLSSTKIYSSLPPETSLSSTKIHSSLPPETSLSSTKIHSSSSSLPLDTPSYPIKMHSSSSSSLPISPPENVLSSLYEAPLPSPPPPSLQDSPPHIPPFISLPASSECYLPQASFSSPQYFEKVSYTRELSPSALCIEKSFEMEASIEENSLSLSCATIPTTKYSSFDEESRLIDVSTSCHLPLKQRSIVHSSASYSLMKSQMGAFVVDKSKNICAFRLWSPHLHECWVEIDEERFPLTQEDSHSYWSVQVAPVYHGDAYHFILNSSWNDCYHEEGELLQRCDPYARQLLPEKGYNVSCIVDYSLFHWSPFDETSIPWKELIIYELHPKTFVSYTKNRSICEVMIDGLEHIVNLGFTAVELLPVQEFSGLWGYSSRLLLAIHTAYGTPLHYQMFVDACHTHKLKVIQDINLNHGSSKDNLLWNWDGYGCNKEGGIYFEGGHDSGWGKAFAFHKKEVRDYIKAAALMFFKDYHVDGLRMDSVHNMPWNLLQEITSELKAMYPSKIIIAEITPENSTVCSKAGFDGCWIHSVYYDAMKIIRNQDRKHHMAMLKNMISLHDGFSFSHQCIKSILGSHDQAGNRRNGETDGKANLYLVELLGGRQNWHARAQCRMWYALQAMSRGIPMLFMGSELHQDKWWNVEASRCMKWSLIEDKDMSTLHMMQMVRDIHKLRRSYSEFTDETEAVEFFHIDERNCVIGFKRGNRFLIVLNCGENQWDRNEYCLRSGWKDGEIKQCFNSQDELYGGWKESWTFPSSSPPFYLTPEMGGILSLTLPKWSLTVFMRL</sequence>
<feature type="domain" description="Glycosyl hydrolase family 13 catalytic" evidence="6">
    <location>
        <begin position="532"/>
        <end position="866"/>
    </location>
</feature>
<feature type="region of interest" description="Disordered" evidence="5">
    <location>
        <begin position="1"/>
        <end position="63"/>
    </location>
</feature>
<name>A0ABQ7J744_9APIC</name>
<comment type="caution">
    <text evidence="7">The sequence shown here is derived from an EMBL/GenBank/DDBJ whole genome shotgun (WGS) entry which is preliminary data.</text>
</comment>
<evidence type="ECO:0000256" key="5">
    <source>
        <dbReference type="SAM" id="MobiDB-lite"/>
    </source>
</evidence>
<dbReference type="Gene3D" id="3.20.20.80">
    <property type="entry name" value="Glycosidases"/>
    <property type="match status" value="1"/>
</dbReference>
<comment type="similarity">
    <text evidence="2">Belongs to the glycosyl hydrolase 13 family. GlgB subfamily.</text>
</comment>
<feature type="region of interest" description="Disordered" evidence="5">
    <location>
        <begin position="84"/>
        <end position="160"/>
    </location>
</feature>
<keyword evidence="8" id="KW-1185">Reference proteome</keyword>
<comment type="catalytic activity">
    <reaction evidence="1">
        <text>Transfers a segment of a (1-&gt;4)-alpha-D-glucan chain to a primary hydroxy group in a similar glucan chain.</text>
        <dbReference type="EC" id="2.4.1.18"/>
    </reaction>
</comment>
<dbReference type="InterPro" id="IPR006048">
    <property type="entry name" value="A-amylase/branching_C"/>
</dbReference>
<feature type="compositionally biased region" description="Low complexity" evidence="5">
    <location>
        <begin position="143"/>
        <end position="160"/>
    </location>
</feature>
<dbReference type="Pfam" id="PF02806">
    <property type="entry name" value="Alpha-amylase_C"/>
    <property type="match status" value="1"/>
</dbReference>
<evidence type="ECO:0000313" key="8">
    <source>
        <dbReference type="Proteomes" id="UP000823046"/>
    </source>
</evidence>
<evidence type="ECO:0000259" key="6">
    <source>
        <dbReference type="SMART" id="SM00642"/>
    </source>
</evidence>
<dbReference type="Gene3D" id="2.60.40.10">
    <property type="entry name" value="Immunoglobulins"/>
    <property type="match status" value="1"/>
</dbReference>
<evidence type="ECO:0000256" key="4">
    <source>
        <dbReference type="ARBA" id="ARBA00022679"/>
    </source>
</evidence>
<reference evidence="7 8" key="1">
    <citation type="journal article" date="2020" name="bioRxiv">
        <title>Metabolic contributions of an alphaproteobacterial endosymbiont in the apicomplexan Cardiosporidium cionae.</title>
        <authorList>
            <person name="Hunter E.S."/>
            <person name="Paight C.J."/>
            <person name="Lane C.E."/>
        </authorList>
    </citation>
    <scope>NUCLEOTIDE SEQUENCE [LARGE SCALE GENOMIC DNA]</scope>
    <source>
        <strain evidence="7">ESH_2018</strain>
    </source>
</reference>
<gene>
    <name evidence="7" type="ORF">IE077_003966</name>
</gene>
<dbReference type="PANTHER" id="PTHR43651:SF11">
    <property type="entry name" value="MALTO-OLIGOSYLTREHALOSE TREHALOHYDROLASE"/>
    <property type="match status" value="1"/>
</dbReference>
<keyword evidence="4" id="KW-0808">Transferase</keyword>